<dbReference type="Proteomes" id="UP000593577">
    <property type="component" value="Unassembled WGS sequence"/>
</dbReference>
<dbReference type="PANTHER" id="PTHR24121:SF22">
    <property type="entry name" value="PROTEIN ACCELERATED CELL DEATH 6-LIKE"/>
    <property type="match status" value="1"/>
</dbReference>
<reference evidence="1 2" key="1">
    <citation type="journal article" date="2019" name="Genome Biol. Evol.">
        <title>Insights into the evolution of the New World diploid cottons (Gossypium, subgenus Houzingenia) based on genome sequencing.</title>
        <authorList>
            <person name="Grover C.E."/>
            <person name="Arick M.A. 2nd"/>
            <person name="Thrash A."/>
            <person name="Conover J.L."/>
            <person name="Sanders W.S."/>
            <person name="Peterson D.G."/>
            <person name="Frelichowski J.E."/>
            <person name="Scheffler J.A."/>
            <person name="Scheffler B.E."/>
            <person name="Wendel J.F."/>
        </authorList>
    </citation>
    <scope>NUCLEOTIDE SEQUENCE [LARGE SCALE GENOMIC DNA]</scope>
    <source>
        <strain evidence="1">185</strain>
        <tissue evidence="1">Leaf</tissue>
    </source>
</reference>
<accession>A0A7J8YAB4</accession>
<sequence length="173" mass="19518">MMAQDSCIIIPSQKPQPPVEAITFMDCDSLKAAEDGGMVLFNKYHGDLHCLLDGRRNTALHIYSINPRHGHYKIVKFLIERAKVMPQLHEDLENSEASGSWWRTMLRMKDKADNTAFHMAVECPPDDIDVVRLLVKELELDPEFSLSANKSGETPLYIAAMTSYGAVAEIFDH</sequence>
<dbReference type="SUPFAM" id="SSF48403">
    <property type="entry name" value="Ankyrin repeat"/>
    <property type="match status" value="1"/>
</dbReference>
<dbReference type="Gene3D" id="1.25.40.20">
    <property type="entry name" value="Ankyrin repeat-containing domain"/>
    <property type="match status" value="1"/>
</dbReference>
<dbReference type="InterPro" id="IPR002110">
    <property type="entry name" value="Ankyrin_rpt"/>
</dbReference>
<proteinExistence type="predicted"/>
<gene>
    <name evidence="1" type="ORF">Goari_002804</name>
</gene>
<evidence type="ECO:0000313" key="2">
    <source>
        <dbReference type="Proteomes" id="UP000593577"/>
    </source>
</evidence>
<dbReference type="SMART" id="SM00248">
    <property type="entry name" value="ANK"/>
    <property type="match status" value="2"/>
</dbReference>
<dbReference type="InterPro" id="IPR036770">
    <property type="entry name" value="Ankyrin_rpt-contain_sf"/>
</dbReference>
<keyword evidence="2" id="KW-1185">Reference proteome</keyword>
<dbReference type="AlphaFoldDB" id="A0A7J8YAB4"/>
<name>A0A7J8YAB4_GOSAI</name>
<dbReference type="PANTHER" id="PTHR24121">
    <property type="entry name" value="NO MECHANORECEPTOR POTENTIAL C, ISOFORM D-RELATED"/>
    <property type="match status" value="1"/>
</dbReference>
<comment type="caution">
    <text evidence="1">The sequence shown here is derived from an EMBL/GenBank/DDBJ whole genome shotgun (WGS) entry which is preliminary data.</text>
</comment>
<dbReference type="Pfam" id="PF12796">
    <property type="entry name" value="Ank_2"/>
    <property type="match status" value="1"/>
</dbReference>
<evidence type="ECO:0000313" key="1">
    <source>
        <dbReference type="EMBL" id="MBA0696230.1"/>
    </source>
</evidence>
<organism evidence="1 2">
    <name type="scientific">Gossypium aridum</name>
    <name type="common">American cotton</name>
    <name type="synonym">Erioxylum aridum</name>
    <dbReference type="NCBI Taxonomy" id="34290"/>
    <lineage>
        <taxon>Eukaryota</taxon>
        <taxon>Viridiplantae</taxon>
        <taxon>Streptophyta</taxon>
        <taxon>Embryophyta</taxon>
        <taxon>Tracheophyta</taxon>
        <taxon>Spermatophyta</taxon>
        <taxon>Magnoliopsida</taxon>
        <taxon>eudicotyledons</taxon>
        <taxon>Gunneridae</taxon>
        <taxon>Pentapetalae</taxon>
        <taxon>rosids</taxon>
        <taxon>malvids</taxon>
        <taxon>Malvales</taxon>
        <taxon>Malvaceae</taxon>
        <taxon>Malvoideae</taxon>
        <taxon>Gossypium</taxon>
    </lineage>
</organism>
<dbReference type="EMBL" id="JABFAA010000011">
    <property type="protein sequence ID" value="MBA0696230.1"/>
    <property type="molecule type" value="Genomic_DNA"/>
</dbReference>
<protein>
    <submittedName>
        <fullName evidence="1">Uncharacterized protein</fullName>
    </submittedName>
</protein>